<protein>
    <recommendedName>
        <fullName evidence="9 10">UDP-N-acetylmuramoylalanine--D-glutamate ligase</fullName>
        <ecNumber evidence="9 10">6.3.2.9</ecNumber>
    </recommendedName>
    <alternativeName>
        <fullName evidence="9">D-glutamic acid-adding enzyme</fullName>
    </alternativeName>
    <alternativeName>
        <fullName evidence="9">UDP-N-acetylmuramoyl-L-alanyl-D-glutamate synthetase</fullName>
    </alternativeName>
</protein>
<evidence type="ECO:0000256" key="1">
    <source>
        <dbReference type="ARBA" id="ARBA00004496"/>
    </source>
</evidence>
<dbReference type="InterPro" id="IPR036565">
    <property type="entry name" value="Mur-like_cat_sf"/>
</dbReference>
<keyword evidence="6 9" id="KW-0547">Nucleotide-binding</keyword>
<keyword evidence="14" id="KW-1185">Reference proteome</keyword>
<dbReference type="InterPro" id="IPR013221">
    <property type="entry name" value="Mur_ligase_cen"/>
</dbReference>
<dbReference type="GO" id="GO:0008764">
    <property type="term" value="F:UDP-N-acetylmuramoylalanine-D-glutamate ligase activity"/>
    <property type="evidence" value="ECO:0007669"/>
    <property type="project" value="UniProtKB-EC"/>
</dbReference>
<comment type="function">
    <text evidence="9 10">Cell wall formation. Catalyzes the addition of glutamate to the nucleotide precursor UDP-N-acetylmuramoyl-L-alanine (UMA).</text>
</comment>
<feature type="domain" description="Mur ligase C-terminal" evidence="11">
    <location>
        <begin position="351"/>
        <end position="473"/>
    </location>
</feature>
<evidence type="ECO:0000256" key="6">
    <source>
        <dbReference type="ARBA" id="ARBA00022741"/>
    </source>
</evidence>
<comment type="pathway">
    <text evidence="2 9 10">Cell wall biogenesis; peptidoglycan biosynthesis.</text>
</comment>
<accession>A0ABX6A2W8</accession>
<organism evidence="13 14">
    <name type="scientific">Dermabacter vaginalis</name>
    <dbReference type="NCBI Taxonomy" id="1630135"/>
    <lineage>
        <taxon>Bacteria</taxon>
        <taxon>Bacillati</taxon>
        <taxon>Actinomycetota</taxon>
        <taxon>Actinomycetes</taxon>
        <taxon>Micrococcales</taxon>
        <taxon>Dermabacteraceae</taxon>
        <taxon>Dermabacter</taxon>
    </lineage>
</organism>
<comment type="similarity">
    <text evidence="9">Belongs to the MurCDEF family.</text>
</comment>
<evidence type="ECO:0000259" key="11">
    <source>
        <dbReference type="Pfam" id="PF02875"/>
    </source>
</evidence>
<keyword evidence="5 9" id="KW-0132">Cell division</keyword>
<dbReference type="EC" id="6.3.2.9" evidence="9 10"/>
<dbReference type="Pfam" id="PF02875">
    <property type="entry name" value="Mur_ligase_C"/>
    <property type="match status" value="1"/>
</dbReference>
<dbReference type="EMBL" id="CP044108">
    <property type="protein sequence ID" value="QEU11448.1"/>
    <property type="molecule type" value="Genomic_DNA"/>
</dbReference>
<proteinExistence type="inferred from homology"/>
<keyword evidence="4 9" id="KW-0436">Ligase</keyword>
<name>A0ABX6A2W8_9MICO</name>
<dbReference type="RefSeq" id="WP_150332911.1">
    <property type="nucleotide sequence ID" value="NZ_CP044108.1"/>
</dbReference>
<dbReference type="Gene3D" id="3.40.50.720">
    <property type="entry name" value="NAD(P)-binding Rossmann-like Domain"/>
    <property type="match status" value="1"/>
</dbReference>
<evidence type="ECO:0000256" key="8">
    <source>
        <dbReference type="ARBA" id="ARBA00023306"/>
    </source>
</evidence>
<dbReference type="PANTHER" id="PTHR43692:SF1">
    <property type="entry name" value="UDP-N-ACETYLMURAMOYLALANINE--D-GLUTAMATE LIGASE"/>
    <property type="match status" value="1"/>
</dbReference>
<gene>
    <name evidence="9" type="primary">murD</name>
    <name evidence="13" type="ORF">FOB48_03470</name>
</gene>
<keyword evidence="8 9" id="KW-0131">Cell cycle</keyword>
<evidence type="ECO:0000256" key="9">
    <source>
        <dbReference type="HAMAP-Rule" id="MF_00639"/>
    </source>
</evidence>
<dbReference type="HAMAP" id="MF_00639">
    <property type="entry name" value="MurD"/>
    <property type="match status" value="1"/>
</dbReference>
<keyword evidence="9 10" id="KW-0133">Cell shape</keyword>
<dbReference type="PROSITE" id="PS01011">
    <property type="entry name" value="FOLYLPOLYGLU_SYNT_1"/>
    <property type="match status" value="1"/>
</dbReference>
<dbReference type="PANTHER" id="PTHR43692">
    <property type="entry name" value="UDP-N-ACETYLMURAMOYLALANINE--D-GLUTAMATE LIGASE"/>
    <property type="match status" value="1"/>
</dbReference>
<comment type="subcellular location">
    <subcellularLocation>
        <location evidence="1 9 10">Cytoplasm</location>
    </subcellularLocation>
</comment>
<evidence type="ECO:0000313" key="13">
    <source>
        <dbReference type="EMBL" id="QEU11448.1"/>
    </source>
</evidence>
<dbReference type="SUPFAM" id="SSF53623">
    <property type="entry name" value="MurD-like peptide ligases, catalytic domain"/>
    <property type="match status" value="1"/>
</dbReference>
<dbReference type="Gene3D" id="3.40.1190.10">
    <property type="entry name" value="Mur-like, catalytic domain"/>
    <property type="match status" value="1"/>
</dbReference>
<evidence type="ECO:0000313" key="14">
    <source>
        <dbReference type="Proteomes" id="UP000323865"/>
    </source>
</evidence>
<evidence type="ECO:0000256" key="7">
    <source>
        <dbReference type="ARBA" id="ARBA00022840"/>
    </source>
</evidence>
<dbReference type="InterPro" id="IPR036615">
    <property type="entry name" value="Mur_ligase_C_dom_sf"/>
</dbReference>
<feature type="domain" description="Mur ligase central" evidence="12">
    <location>
        <begin position="139"/>
        <end position="328"/>
    </location>
</feature>
<dbReference type="InterPro" id="IPR018109">
    <property type="entry name" value="Folylpolyglutamate_synth_CS"/>
</dbReference>
<dbReference type="InterPro" id="IPR004101">
    <property type="entry name" value="Mur_ligase_C"/>
</dbReference>
<dbReference type="Proteomes" id="UP000323865">
    <property type="component" value="Chromosome"/>
</dbReference>
<evidence type="ECO:0000256" key="5">
    <source>
        <dbReference type="ARBA" id="ARBA00022618"/>
    </source>
</evidence>
<feature type="binding site" evidence="9">
    <location>
        <begin position="141"/>
        <end position="147"/>
    </location>
    <ligand>
        <name>ATP</name>
        <dbReference type="ChEBI" id="CHEBI:30616"/>
    </ligand>
</feature>
<dbReference type="Pfam" id="PF21799">
    <property type="entry name" value="MurD-like_N"/>
    <property type="match status" value="1"/>
</dbReference>
<evidence type="ECO:0000256" key="3">
    <source>
        <dbReference type="ARBA" id="ARBA00022490"/>
    </source>
</evidence>
<sequence length="501" mass="52622">MTSSETSVRLPERPFPGLDVSGARILVTGFGVSGYAIVDQTLQRGAHVTAVDASRSESNLERAKVLETLGARILLGEEHTRALPENSDGSPFDVVVTSPGWRPDHPLLVAAKDAGIEIWSEIELARRMQKADGPEWLAVTGTNGKTTVVTMLESILLNAGVRAVAAGNVGLPLIEAALDPEGFEAIALELSSFQLHWTENLGAHSSAIINIGADHLDWHGGMDAYAEAKAKVYAGTQHACLYNKADQRTLRALEEADVVEGCRAIGVSLSAPGPSEFGIVEDLLVDRAFCENRHSQAAEIANLDTLAHLGPHGAPPHVVLNALFAAALARSFGVQPIHVREGLAAYRAGEHRSEIVHVKDGVAFVDDSKATNPDSAAAALGAAPSVVWIAGGDAKGADLHGLIAAQAARLKAVVLIGLDPTPFTTALDDHAPNVPRVWIDPADCEDTRILMHKAVEAAASYVSDSDIVLLAPAAASIDQFANYAERGNLFAEAARSLGSGA</sequence>
<dbReference type="Pfam" id="PF08245">
    <property type="entry name" value="Mur_ligase_M"/>
    <property type="match status" value="1"/>
</dbReference>
<keyword evidence="9 10" id="KW-0573">Peptidoglycan synthesis</keyword>
<keyword evidence="7 9" id="KW-0067">ATP-binding</keyword>
<evidence type="ECO:0000256" key="10">
    <source>
        <dbReference type="RuleBase" id="RU003664"/>
    </source>
</evidence>
<dbReference type="Gene3D" id="3.90.190.20">
    <property type="entry name" value="Mur ligase, C-terminal domain"/>
    <property type="match status" value="1"/>
</dbReference>
<evidence type="ECO:0000256" key="2">
    <source>
        <dbReference type="ARBA" id="ARBA00004752"/>
    </source>
</evidence>
<keyword evidence="3 9" id="KW-0963">Cytoplasm</keyword>
<evidence type="ECO:0000259" key="12">
    <source>
        <dbReference type="Pfam" id="PF08245"/>
    </source>
</evidence>
<dbReference type="SUPFAM" id="SSF51984">
    <property type="entry name" value="MurCD N-terminal domain"/>
    <property type="match status" value="1"/>
</dbReference>
<keyword evidence="9 10" id="KW-0961">Cell wall biogenesis/degradation</keyword>
<dbReference type="SUPFAM" id="SSF53244">
    <property type="entry name" value="MurD-like peptide ligases, peptide-binding domain"/>
    <property type="match status" value="1"/>
</dbReference>
<evidence type="ECO:0000256" key="4">
    <source>
        <dbReference type="ARBA" id="ARBA00022598"/>
    </source>
</evidence>
<reference evidence="13 14" key="1">
    <citation type="submission" date="2019-09" db="EMBL/GenBank/DDBJ databases">
        <title>FDA dAtabase for Regulatory Grade micrObial Sequences (FDA-ARGOS): Supporting development and validation of Infectious Disease Dx tests.</title>
        <authorList>
            <person name="Sciortino C."/>
            <person name="Tallon L."/>
            <person name="Sadzewicz L."/>
            <person name="Vavikolanu K."/>
            <person name="Mehta A."/>
            <person name="Aluvathingal J."/>
            <person name="Nadendla S."/>
            <person name="Nandy P."/>
            <person name="Geyer C."/>
            <person name="Yan Y."/>
            <person name="Sichtig H."/>
        </authorList>
    </citation>
    <scope>NUCLEOTIDE SEQUENCE [LARGE SCALE GENOMIC DNA]</scope>
    <source>
        <strain evidence="13 14">FDAARGOS_640</strain>
    </source>
</reference>
<dbReference type="InterPro" id="IPR005762">
    <property type="entry name" value="MurD"/>
</dbReference>
<comment type="catalytic activity">
    <reaction evidence="9 10">
        <text>UDP-N-acetyl-alpha-D-muramoyl-L-alanine + D-glutamate + ATP = UDP-N-acetyl-alpha-D-muramoyl-L-alanyl-D-glutamate + ADP + phosphate + H(+)</text>
        <dbReference type="Rhea" id="RHEA:16429"/>
        <dbReference type="ChEBI" id="CHEBI:15378"/>
        <dbReference type="ChEBI" id="CHEBI:29986"/>
        <dbReference type="ChEBI" id="CHEBI:30616"/>
        <dbReference type="ChEBI" id="CHEBI:43474"/>
        <dbReference type="ChEBI" id="CHEBI:83898"/>
        <dbReference type="ChEBI" id="CHEBI:83900"/>
        <dbReference type="ChEBI" id="CHEBI:456216"/>
        <dbReference type="EC" id="6.3.2.9"/>
    </reaction>
</comment>
<dbReference type="NCBIfam" id="TIGR01087">
    <property type="entry name" value="murD"/>
    <property type="match status" value="1"/>
</dbReference>